<comment type="similarity">
    <text evidence="4">Belongs to the Omp25/RopB family.</text>
</comment>
<dbReference type="EnsemblBacteria" id="ABL70551">
    <property type="protein sequence ID" value="ABL70551"/>
    <property type="gene ID" value="Pden_2464"/>
</dbReference>
<dbReference type="PANTHER" id="PTHR34001:SF3">
    <property type="entry name" value="BLL7405 PROTEIN"/>
    <property type="match status" value="1"/>
</dbReference>
<proteinExistence type="inferred from homology"/>
<comment type="subcellular location">
    <subcellularLocation>
        <location evidence="1">Membrane</location>
    </subcellularLocation>
</comment>
<dbReference type="HOGENOM" id="CLU_037100_1_0_5"/>
<dbReference type="KEGG" id="pde:Pden_2464"/>
<evidence type="ECO:0000256" key="4">
    <source>
        <dbReference type="ARBA" id="ARBA00038306"/>
    </source>
</evidence>
<evidence type="ECO:0000256" key="1">
    <source>
        <dbReference type="ARBA" id="ARBA00004370"/>
    </source>
</evidence>
<dbReference type="InterPro" id="IPR051692">
    <property type="entry name" value="OMP-like"/>
</dbReference>
<name>A1B4V7_PARDP</name>
<keyword evidence="3" id="KW-0472">Membrane</keyword>
<organism evidence="6 7">
    <name type="scientific">Paracoccus denitrificans (strain Pd 1222)</name>
    <dbReference type="NCBI Taxonomy" id="318586"/>
    <lineage>
        <taxon>Bacteria</taxon>
        <taxon>Pseudomonadati</taxon>
        <taxon>Pseudomonadota</taxon>
        <taxon>Alphaproteobacteria</taxon>
        <taxon>Rhodobacterales</taxon>
        <taxon>Paracoccaceae</taxon>
        <taxon>Paracoccus</taxon>
    </lineage>
</organism>
<keyword evidence="2" id="KW-0732">Signal</keyword>
<dbReference type="Pfam" id="PF13505">
    <property type="entry name" value="OMP_b-brl"/>
    <property type="match status" value="1"/>
</dbReference>
<keyword evidence="7" id="KW-1185">Reference proteome</keyword>
<sequence>MFKSIAISTSVLLAAVPAFGGGFTIPVVETPVVMPQEVAPAIGSWEGLYLGGALGSAFGSDDRVGISQPGGGAAYTPGSVDIRGATFSLQMGYRWQREVRGRQIVTGPELAYEAGGADDSFSRAGESASSELNGLLSLRWKTGVLNEAEDLLFYGSVGIAHGSFDYTVTGAGMRYDGDFTDSALTVGLGVEKRLNERASLFGEWEFRQFGKTTLTDAAGYTTRATPEHHSIRVGVNFAF</sequence>
<evidence type="ECO:0000313" key="7">
    <source>
        <dbReference type="Proteomes" id="UP000000361"/>
    </source>
</evidence>
<protein>
    <recommendedName>
        <fullName evidence="5">Outer membrane protein beta-barrel domain-containing protein</fullName>
    </recommendedName>
</protein>
<gene>
    <name evidence="6" type="ordered locus">Pden_2464</name>
</gene>
<dbReference type="AlphaFoldDB" id="A1B4V7"/>
<evidence type="ECO:0000256" key="2">
    <source>
        <dbReference type="ARBA" id="ARBA00022729"/>
    </source>
</evidence>
<dbReference type="OrthoDB" id="9815357at2"/>
<dbReference type="EMBL" id="CP000489">
    <property type="protein sequence ID" value="ABL70551.1"/>
    <property type="molecule type" value="Genomic_DNA"/>
</dbReference>
<reference evidence="7" key="1">
    <citation type="submission" date="2006-12" db="EMBL/GenBank/DDBJ databases">
        <title>Complete sequence of chromosome 1 of Paracoccus denitrificans PD1222.</title>
        <authorList>
            <person name="Copeland A."/>
            <person name="Lucas S."/>
            <person name="Lapidus A."/>
            <person name="Barry K."/>
            <person name="Detter J.C."/>
            <person name="Glavina del Rio T."/>
            <person name="Hammon N."/>
            <person name="Israni S."/>
            <person name="Dalin E."/>
            <person name="Tice H."/>
            <person name="Pitluck S."/>
            <person name="Munk A.C."/>
            <person name="Brettin T."/>
            <person name="Bruce D."/>
            <person name="Han C."/>
            <person name="Tapia R."/>
            <person name="Gilna P."/>
            <person name="Schmutz J."/>
            <person name="Larimer F."/>
            <person name="Land M."/>
            <person name="Hauser L."/>
            <person name="Kyrpides N."/>
            <person name="Lykidis A."/>
            <person name="Spiro S."/>
            <person name="Richardson D.J."/>
            <person name="Moir J.W.B."/>
            <person name="Ferguson S.J."/>
            <person name="van Spanning R.J.M."/>
            <person name="Richardson P."/>
        </authorList>
    </citation>
    <scope>NUCLEOTIDE SEQUENCE [LARGE SCALE GENOMIC DNA]</scope>
    <source>
        <strain evidence="7">Pd 1222</strain>
    </source>
</reference>
<dbReference type="eggNOG" id="COG3637">
    <property type="taxonomic scope" value="Bacteria"/>
</dbReference>
<accession>A1B4V7</accession>
<evidence type="ECO:0000256" key="3">
    <source>
        <dbReference type="ARBA" id="ARBA00023136"/>
    </source>
</evidence>
<dbReference type="STRING" id="318586.Pden_2464"/>
<evidence type="ECO:0000313" key="6">
    <source>
        <dbReference type="EMBL" id="ABL70551.1"/>
    </source>
</evidence>
<dbReference type="GO" id="GO:0016020">
    <property type="term" value="C:membrane"/>
    <property type="evidence" value="ECO:0007669"/>
    <property type="project" value="UniProtKB-SubCell"/>
</dbReference>
<evidence type="ECO:0000259" key="5">
    <source>
        <dbReference type="Pfam" id="PF13505"/>
    </source>
</evidence>
<feature type="domain" description="Outer membrane protein beta-barrel" evidence="5">
    <location>
        <begin position="40"/>
        <end position="239"/>
    </location>
</feature>
<dbReference type="RefSeq" id="WP_011748744.1">
    <property type="nucleotide sequence ID" value="NC_008686.1"/>
</dbReference>
<dbReference type="InterPro" id="IPR027385">
    <property type="entry name" value="Beta-barrel_OMP"/>
</dbReference>
<dbReference type="SUPFAM" id="SSF56925">
    <property type="entry name" value="OMPA-like"/>
    <property type="match status" value="1"/>
</dbReference>
<dbReference type="Proteomes" id="UP000000361">
    <property type="component" value="Chromosome 1"/>
</dbReference>
<dbReference type="Gene3D" id="2.40.160.20">
    <property type="match status" value="1"/>
</dbReference>
<dbReference type="InterPro" id="IPR011250">
    <property type="entry name" value="OMP/PagP_B-barrel"/>
</dbReference>
<dbReference type="GeneID" id="93450858"/>
<dbReference type="PANTHER" id="PTHR34001">
    <property type="entry name" value="BLL7405 PROTEIN"/>
    <property type="match status" value="1"/>
</dbReference>